<dbReference type="SUPFAM" id="SSF53067">
    <property type="entry name" value="Actin-like ATPase domain"/>
    <property type="match status" value="2"/>
</dbReference>
<feature type="domain" description="ATPase BadF/BadG/BcrA/BcrD type" evidence="1">
    <location>
        <begin position="5"/>
        <end position="261"/>
    </location>
</feature>
<accession>A0ABV1RF70</accession>
<name>A0ABV1RF70_9ALTE</name>
<dbReference type="Pfam" id="PF01869">
    <property type="entry name" value="BcrAD_BadFG"/>
    <property type="match status" value="1"/>
</dbReference>
<dbReference type="InterPro" id="IPR002731">
    <property type="entry name" value="ATPase_BadF"/>
</dbReference>
<dbReference type="InterPro" id="IPR052519">
    <property type="entry name" value="Euk-type_GlcNAc_Kinase"/>
</dbReference>
<dbReference type="PANTHER" id="PTHR43190:SF3">
    <property type="entry name" value="N-ACETYL-D-GLUCOSAMINE KINASE"/>
    <property type="match status" value="1"/>
</dbReference>
<dbReference type="RefSeq" id="WP_350401166.1">
    <property type="nucleotide sequence ID" value="NZ_JBELOE010000136.1"/>
</dbReference>
<keyword evidence="3" id="KW-1185">Reference proteome</keyword>
<reference evidence="2 3" key="1">
    <citation type="submission" date="2024-06" db="EMBL/GenBank/DDBJ databases">
        <authorList>
            <person name="Chen R.Y."/>
        </authorList>
    </citation>
    <scope>NUCLEOTIDE SEQUENCE [LARGE SCALE GENOMIC DNA]</scope>
    <source>
        <strain evidence="2 3">D2</strain>
    </source>
</reference>
<gene>
    <name evidence="2" type="ORF">ABS311_06700</name>
</gene>
<protein>
    <submittedName>
        <fullName evidence="2">BadF/BadG/BcrA/BcrD ATPase family protein</fullName>
    </submittedName>
</protein>
<dbReference type="CDD" id="cd24082">
    <property type="entry name" value="ASKHA_NBD_GspK-like"/>
    <property type="match status" value="1"/>
</dbReference>
<dbReference type="InterPro" id="IPR043129">
    <property type="entry name" value="ATPase_NBD"/>
</dbReference>
<organism evidence="2 3">
    <name type="scientific">Catenovulum sediminis</name>
    <dbReference type="NCBI Taxonomy" id="1740262"/>
    <lineage>
        <taxon>Bacteria</taxon>
        <taxon>Pseudomonadati</taxon>
        <taxon>Pseudomonadota</taxon>
        <taxon>Gammaproteobacteria</taxon>
        <taxon>Alteromonadales</taxon>
        <taxon>Alteromonadaceae</taxon>
        <taxon>Catenovulum</taxon>
    </lineage>
</organism>
<dbReference type="EMBL" id="JBELOE010000136">
    <property type="protein sequence ID" value="MER2491567.1"/>
    <property type="molecule type" value="Genomic_DNA"/>
</dbReference>
<evidence type="ECO:0000259" key="1">
    <source>
        <dbReference type="Pfam" id="PF01869"/>
    </source>
</evidence>
<comment type="caution">
    <text evidence="2">The sequence shown here is derived from an EMBL/GenBank/DDBJ whole genome shotgun (WGS) entry which is preliminary data.</text>
</comment>
<dbReference type="Proteomes" id="UP001467690">
    <property type="component" value="Unassembled WGS sequence"/>
</dbReference>
<sequence>MIIAIDGGGSKCFAQLYLADDTTNAIGSYTGGPANIASDFDGATSNILSCCQQLLAACGYPARAIKNCHVVGGFAGVNLPQIAQRLKNWPHPFKQFDFTTDLHIACYAAHQSRYGKVIIIGTGSCGLAISEKQEIMIGGYGLQLSDQASGAWLGQQAIKHTLLVLDGLQKDSPLSEEMCRLSASQSPVELSQHWYQASPCEFAKLASTVMQLAAQKEPAATFIVQQASDYLSTLIQRLNQEIAGPVCLMGGMAQYYINHLSTQNEVKLSTQHPVSGALLLLAHPTLAINNHNI</sequence>
<evidence type="ECO:0000313" key="3">
    <source>
        <dbReference type="Proteomes" id="UP001467690"/>
    </source>
</evidence>
<proteinExistence type="predicted"/>
<evidence type="ECO:0000313" key="2">
    <source>
        <dbReference type="EMBL" id="MER2491567.1"/>
    </source>
</evidence>
<dbReference type="PANTHER" id="PTHR43190">
    <property type="entry name" value="N-ACETYL-D-GLUCOSAMINE KINASE"/>
    <property type="match status" value="1"/>
</dbReference>
<dbReference type="Gene3D" id="3.30.420.40">
    <property type="match status" value="2"/>
</dbReference>